<dbReference type="SMART" id="SM00829">
    <property type="entry name" value="PKS_ER"/>
    <property type="match status" value="1"/>
</dbReference>
<dbReference type="GO" id="GO:0016491">
    <property type="term" value="F:oxidoreductase activity"/>
    <property type="evidence" value="ECO:0007669"/>
    <property type="project" value="InterPro"/>
</dbReference>
<dbReference type="GO" id="GO:0044550">
    <property type="term" value="P:secondary metabolite biosynthetic process"/>
    <property type="evidence" value="ECO:0007669"/>
    <property type="project" value="UniProtKB-ARBA"/>
</dbReference>
<dbReference type="PANTHER" id="PTHR43775">
    <property type="entry name" value="FATTY ACID SYNTHASE"/>
    <property type="match status" value="1"/>
</dbReference>
<feature type="domain" description="Ketosynthase family 3 (KS3)" evidence="8">
    <location>
        <begin position="106"/>
        <end position="530"/>
    </location>
</feature>
<dbReference type="InterPro" id="IPR049551">
    <property type="entry name" value="PKS_DH_C"/>
</dbReference>
<dbReference type="GO" id="GO:0031177">
    <property type="term" value="F:phosphopantetheine binding"/>
    <property type="evidence" value="ECO:0007669"/>
    <property type="project" value="InterPro"/>
</dbReference>
<dbReference type="SUPFAM" id="SSF47336">
    <property type="entry name" value="ACP-like"/>
    <property type="match status" value="1"/>
</dbReference>
<dbReference type="InterPro" id="IPR020841">
    <property type="entry name" value="PKS_Beta-ketoAc_synthase_dom"/>
</dbReference>
<dbReference type="SMART" id="SM00823">
    <property type="entry name" value="PKS_PP"/>
    <property type="match status" value="1"/>
</dbReference>
<dbReference type="GO" id="GO:0004315">
    <property type="term" value="F:3-oxoacyl-[acyl-carrier-protein] synthase activity"/>
    <property type="evidence" value="ECO:0007669"/>
    <property type="project" value="InterPro"/>
</dbReference>
<dbReference type="PROSITE" id="PS52004">
    <property type="entry name" value="KS3_2"/>
    <property type="match status" value="1"/>
</dbReference>
<sequence>MAPYALTPTTERGELFEGNEFVIQSDGFQSNGASTPSTQDSNEFYANPATVPANGSNGHGEAHQISNSTTHGTPLNGSLTYENAYTDGYKDGYTSGYKTSTIELKHQPVAIIGMSCRLPGSVSTPDEFWELLARSRTGFSPIPASRFSANRFFHPNPGKSGTTNARGGNFLTHDLTAFDAPFFGFTQQEAISLDPQQRLLLECTFEALEAAGIPKHDVVGKDVGVFVGGTFSEYDTDLFRDPETMPMHQATGCAMAMQSNRISHFFDFRGPSFTVDTACSSSLVALHTACNSIRNGESSMAIAAGVHLNMLPEFWISYSMSRLFGEAGRSFAFDQRGTGYGRGEGCGLVLLKSLEQAIKDNDPIRAVIVGSGINQDGKTPGITMPNASAQEALIRSVYKNGGMDPCDTGYVEAHGTGTRVGDPIEVGALHKVFGEGRSKRKPLYIGSVKSNIGHLEAAAGIAGVIKTAMMLERDFILPNYDFKHPNEQIPFDQWGLKVPVRQQPWPAGKRWASVNGFGFGGTNGHVVMTKGPLERKVMKEEIDTQVFERLFVLTANDKTSAEKAMQSLGIYLEQRPEVFQSDLLSNLAYTLGQRRSFHPWRVAVTASSSVDLVEALSSGRVLPCKQELDTLRIGWIFTGQGAQWWAMGRELYDQYPAYASALDKADAHLRSIGADFSLLAELDYDEANTRVNEACISQPSCTAIQLALVELLHSWGVQPSAVAGHSSGEIAAAYAAGLITFTDAMTIAYHRGRLVPILKKKYPSLEGCMMAVGAGKAQIEPLLDRIPVSLGQARIACINSPSSVTISGDARAVTELQVLLEATFPGMFVRKLQVDTAYHSHHMSLVAKEYTESLRKIEPPKSSGKVRFHSSLLGRLATGHELDVSYWVQNLTCAVRFDEAVQSMCELASGEAKLGVNLLVELGPHAALQGPIKQILKHIGGPASKLSYTSVLSRKRDAVQTALAMAGVLFVKGALLNMGAVNFPKPRERPPQVLVDMPRYAWNHSSKFYHESRFTQIQKFHDAPRNDIIGILAPFSNDFERTWRNVVRLDDLPWLRHHQIQGVTVFPISAFLVMALEAAAQCAPATHTQYTDLEVKSLVVTTPVVLTEEELEMTITMRPNNLSADVDLSHSFIIRSWSKTKGWTEHCTGEVTIVTADLNDVDGERVKRLRQSKLKCKSSAVSKAAAQPIKAEQIYDQLSQIGVVYGATFQGLRNCYAFHGGSTASVILPDTAAEMPHHAETNYILHPALIEQIISMYWPVFNTGGPLDTVHLPKSIGRCNISLEACRNINNPGSTLQATCEVSGSLLGDRPNRLSMFALDAADEAIFTMEDLVISPILERSINSSDGGPHQLCYKLTWEPLSMPAYNEVGAAARPAFDAGVVIVHGETEFQFNMASALAEQLTLTTGVQPMTGGLDLMASKGEDKLCIILTELDHSFLACLSNTQFDALKQLLTRVRGALWMVHGAYDQANNPTSNMVTGLSRTLRSEGTLMKFVTLELDGRRSLDISKVVPTILQVFTNTLSAESQVQETEFLDRDGELLTPRIVHDQDLNNYVDKQVNPPTTALADFADLSRPICGSISVPGVLDSLTFKDDMSLQCPLPDDHIEFQVKAIGLNATDVVECSVLGLECSGVVTAIGSSVPGVRIGDRIAASTTSGSMSTIARTHFRNTMRLPDHISFDQAANFPLAYCTAAYALVEQARLIENESILIHDAASAVGQAALAVAHMIGAQIWSTVRTKDEKEFLMRDSGISEDRIWFAAAESFAEYVLDATLGNGVDVIFNTLPEPHLLGATSRCLGNFGRLVNVGTGGSRIDSSCLSKNASVHFADIDALAKLKPQLLQRTLASVGQMLQYGQIKPISRIERFSISEAVSALNSVHAAGVHGKAVIVPRSGDLVQAPCLKSHSRLLRYDATYILIGGTGGLGRSMAKWMIENGANNIVLLSRSGVLKGKAKDQIDALNETGSNIVVRRCDVADRADVEALIQTGLAAMPPVRGIIHGAMVLHDVLFEKMTYDQYTSVIASKVQGAWNFHHAVPTAQLDFFIVISSAAGAVGNRGQAAYAAANTFLNGFAQYLLGQGIKAAASIDLTAVSDAGYLAEDAEKAAEVARNLGSDSICEAQVLALIRAAIDGQLASCNGHPITGMRITPTMQPFWTNDAKFLHLRRAAEAASATLTTATISWSAAFKAAPSRAEAEQVVCNALVEKIAQVVSMEPEELDTTRSISCYPLDSLTAIEVRNFITRMFEANLQVLELLASGSIESLAKIVCTKSKVAVAEG</sequence>
<keyword evidence="3" id="KW-0808">Transferase</keyword>
<dbReference type="InterPro" id="IPR020807">
    <property type="entry name" value="PKS_DH"/>
</dbReference>
<dbReference type="Gene3D" id="3.10.129.110">
    <property type="entry name" value="Polyketide synthase dehydratase"/>
    <property type="match status" value="1"/>
</dbReference>
<feature type="domain" description="Carrier" evidence="7">
    <location>
        <begin position="2192"/>
        <end position="2269"/>
    </location>
</feature>
<dbReference type="SUPFAM" id="SSF51735">
    <property type="entry name" value="NAD(P)-binding Rossmann-fold domains"/>
    <property type="match status" value="2"/>
</dbReference>
<dbReference type="InterPro" id="IPR001227">
    <property type="entry name" value="Ac_transferase_dom_sf"/>
</dbReference>
<dbReference type="Pfam" id="PF23297">
    <property type="entry name" value="ACP_SdgA_C"/>
    <property type="match status" value="1"/>
</dbReference>
<dbReference type="InterPro" id="IPR016039">
    <property type="entry name" value="Thiolase-like"/>
</dbReference>
<dbReference type="SUPFAM" id="SSF50129">
    <property type="entry name" value="GroES-like"/>
    <property type="match status" value="1"/>
</dbReference>
<dbReference type="Pfam" id="PF08659">
    <property type="entry name" value="KR"/>
    <property type="match status" value="1"/>
</dbReference>
<proteinExistence type="predicted"/>
<dbReference type="SUPFAM" id="SSF53901">
    <property type="entry name" value="Thiolase-like"/>
    <property type="match status" value="1"/>
</dbReference>
<dbReference type="GO" id="GO:0004312">
    <property type="term" value="F:fatty acid synthase activity"/>
    <property type="evidence" value="ECO:0007669"/>
    <property type="project" value="TreeGrafter"/>
</dbReference>
<dbReference type="Proteomes" id="UP000800096">
    <property type="component" value="Unassembled WGS sequence"/>
</dbReference>
<dbReference type="InterPro" id="IPR049552">
    <property type="entry name" value="PKS_DH_N"/>
</dbReference>
<dbReference type="EMBL" id="ML979139">
    <property type="protein sequence ID" value="KAF1912822.1"/>
    <property type="molecule type" value="Genomic_DNA"/>
</dbReference>
<dbReference type="PROSITE" id="PS00606">
    <property type="entry name" value="KS3_1"/>
    <property type="match status" value="1"/>
</dbReference>
<dbReference type="Pfam" id="PF13602">
    <property type="entry name" value="ADH_zinc_N_2"/>
    <property type="match status" value="1"/>
</dbReference>
<dbReference type="SMART" id="SM00825">
    <property type="entry name" value="PKS_KS"/>
    <property type="match status" value="1"/>
</dbReference>
<evidence type="ECO:0000256" key="2">
    <source>
        <dbReference type="ARBA" id="ARBA00022553"/>
    </source>
</evidence>
<dbReference type="InterPro" id="IPR016035">
    <property type="entry name" value="Acyl_Trfase/lysoPLipase"/>
</dbReference>
<comment type="caution">
    <text evidence="5">Lacks conserved residue(s) required for the propagation of feature annotation.</text>
</comment>
<dbReference type="Pfam" id="PF23114">
    <property type="entry name" value="NAD-bd_HRPKS_sdrA"/>
    <property type="match status" value="1"/>
</dbReference>
<dbReference type="Gene3D" id="3.40.47.10">
    <property type="match status" value="1"/>
</dbReference>
<dbReference type="GO" id="GO:0006633">
    <property type="term" value="P:fatty acid biosynthetic process"/>
    <property type="evidence" value="ECO:0007669"/>
    <property type="project" value="InterPro"/>
</dbReference>
<protein>
    <submittedName>
        <fullName evidence="10">Uncharacterized protein</fullName>
    </submittedName>
</protein>
<feature type="region of interest" description="N-terminal hotdog fold" evidence="5">
    <location>
        <begin position="1026"/>
        <end position="1158"/>
    </location>
</feature>
<feature type="compositionally biased region" description="Polar residues" evidence="6">
    <location>
        <begin position="64"/>
        <end position="76"/>
    </location>
</feature>
<evidence type="ECO:0000259" key="9">
    <source>
        <dbReference type="PROSITE" id="PS52019"/>
    </source>
</evidence>
<gene>
    <name evidence="10" type="ORF">BDU57DRAFT_541538</name>
</gene>
<dbReference type="SMART" id="SM00826">
    <property type="entry name" value="PKS_DH"/>
    <property type="match status" value="1"/>
</dbReference>
<evidence type="ECO:0000256" key="5">
    <source>
        <dbReference type="PROSITE-ProRule" id="PRU01363"/>
    </source>
</evidence>
<keyword evidence="4" id="KW-0511">Multifunctional enzyme</keyword>
<reference evidence="10" key="1">
    <citation type="journal article" date="2020" name="Stud. Mycol.">
        <title>101 Dothideomycetes genomes: a test case for predicting lifestyles and emergence of pathogens.</title>
        <authorList>
            <person name="Haridas S."/>
            <person name="Albert R."/>
            <person name="Binder M."/>
            <person name="Bloem J."/>
            <person name="Labutti K."/>
            <person name="Salamov A."/>
            <person name="Andreopoulos B."/>
            <person name="Baker S."/>
            <person name="Barry K."/>
            <person name="Bills G."/>
            <person name="Bluhm B."/>
            <person name="Cannon C."/>
            <person name="Castanera R."/>
            <person name="Culley D."/>
            <person name="Daum C."/>
            <person name="Ezra D."/>
            <person name="Gonzalez J."/>
            <person name="Henrissat B."/>
            <person name="Kuo A."/>
            <person name="Liang C."/>
            <person name="Lipzen A."/>
            <person name="Lutzoni F."/>
            <person name="Magnuson J."/>
            <person name="Mondo S."/>
            <person name="Nolan M."/>
            <person name="Ohm R."/>
            <person name="Pangilinan J."/>
            <person name="Park H.-J."/>
            <person name="Ramirez L."/>
            <person name="Alfaro M."/>
            <person name="Sun H."/>
            <person name="Tritt A."/>
            <person name="Yoshinaga Y."/>
            <person name="Zwiers L.-H."/>
            <person name="Turgeon B."/>
            <person name="Goodwin S."/>
            <person name="Spatafora J."/>
            <person name="Crous P."/>
            <person name="Grigoriev I."/>
        </authorList>
    </citation>
    <scope>NUCLEOTIDE SEQUENCE</scope>
    <source>
        <strain evidence="10">HMLAC05119</strain>
    </source>
</reference>
<keyword evidence="2" id="KW-0597">Phosphoprotein</keyword>
<dbReference type="SMART" id="SM00827">
    <property type="entry name" value="PKS_AT"/>
    <property type="match status" value="1"/>
</dbReference>
<dbReference type="Gene3D" id="3.40.366.10">
    <property type="entry name" value="Malonyl-Coenzyme A Acyl Carrier Protein, domain 2"/>
    <property type="match status" value="1"/>
</dbReference>
<dbReference type="InterPro" id="IPR042104">
    <property type="entry name" value="PKS_dehydratase_sf"/>
</dbReference>
<dbReference type="SUPFAM" id="SSF55048">
    <property type="entry name" value="Probable ACP-binding domain of malonyl-CoA ACP transacylase"/>
    <property type="match status" value="1"/>
</dbReference>
<feature type="region of interest" description="C-terminal hotdog fold" evidence="5">
    <location>
        <begin position="1186"/>
        <end position="1343"/>
    </location>
</feature>
<dbReference type="InterPro" id="IPR014043">
    <property type="entry name" value="Acyl_transferase_dom"/>
</dbReference>
<feature type="region of interest" description="Disordered" evidence="6">
    <location>
        <begin position="26"/>
        <end position="76"/>
    </location>
</feature>
<accession>A0A6A5QBT7</accession>
<dbReference type="InterPro" id="IPR020806">
    <property type="entry name" value="PKS_PP-bd"/>
</dbReference>
<evidence type="ECO:0000256" key="3">
    <source>
        <dbReference type="ARBA" id="ARBA00022679"/>
    </source>
</evidence>
<evidence type="ECO:0000259" key="8">
    <source>
        <dbReference type="PROSITE" id="PS52004"/>
    </source>
</evidence>
<dbReference type="Pfam" id="PF16197">
    <property type="entry name" value="KAsynt_C_assoc"/>
    <property type="match status" value="1"/>
</dbReference>
<feature type="compositionally biased region" description="Polar residues" evidence="6">
    <location>
        <begin position="26"/>
        <end position="44"/>
    </location>
</feature>
<dbReference type="InterPro" id="IPR036736">
    <property type="entry name" value="ACP-like_sf"/>
</dbReference>
<dbReference type="InterPro" id="IPR050091">
    <property type="entry name" value="PKS_NRPS_Biosynth_Enz"/>
</dbReference>
<dbReference type="Pfam" id="PF02801">
    <property type="entry name" value="Ketoacyl-synt_C"/>
    <property type="match status" value="1"/>
</dbReference>
<dbReference type="InterPro" id="IPR020843">
    <property type="entry name" value="ER"/>
</dbReference>
<dbReference type="InterPro" id="IPR036291">
    <property type="entry name" value="NAD(P)-bd_dom_sf"/>
</dbReference>
<dbReference type="SMART" id="SM00822">
    <property type="entry name" value="PKS_KR"/>
    <property type="match status" value="1"/>
</dbReference>
<dbReference type="InterPro" id="IPR014031">
    <property type="entry name" value="Ketoacyl_synth_C"/>
</dbReference>
<dbReference type="Pfam" id="PF14765">
    <property type="entry name" value="PS-DH"/>
    <property type="match status" value="1"/>
</dbReference>
<dbReference type="InterPro" id="IPR011032">
    <property type="entry name" value="GroES-like_sf"/>
</dbReference>
<dbReference type="Pfam" id="PF00698">
    <property type="entry name" value="Acyl_transf_1"/>
    <property type="match status" value="1"/>
</dbReference>
<dbReference type="InterPro" id="IPR014030">
    <property type="entry name" value="Ketoacyl_synth_N"/>
</dbReference>
<evidence type="ECO:0000313" key="10">
    <source>
        <dbReference type="EMBL" id="KAF1912822.1"/>
    </source>
</evidence>
<dbReference type="CDD" id="cd00833">
    <property type="entry name" value="PKS"/>
    <property type="match status" value="1"/>
</dbReference>
<dbReference type="InterPro" id="IPR056501">
    <property type="entry name" value="NAD-bd_HRPKS_sdrA"/>
</dbReference>
<evidence type="ECO:0000259" key="7">
    <source>
        <dbReference type="PROSITE" id="PS50075"/>
    </source>
</evidence>
<dbReference type="PROSITE" id="PS52019">
    <property type="entry name" value="PKS_MFAS_DH"/>
    <property type="match status" value="1"/>
</dbReference>
<name>A0A6A5QBT7_AMPQU</name>
<organism evidence="10 11">
    <name type="scientific">Ampelomyces quisqualis</name>
    <name type="common">Powdery mildew agent</name>
    <dbReference type="NCBI Taxonomy" id="50730"/>
    <lineage>
        <taxon>Eukaryota</taxon>
        <taxon>Fungi</taxon>
        <taxon>Dikarya</taxon>
        <taxon>Ascomycota</taxon>
        <taxon>Pezizomycotina</taxon>
        <taxon>Dothideomycetes</taxon>
        <taxon>Pleosporomycetidae</taxon>
        <taxon>Pleosporales</taxon>
        <taxon>Pleosporineae</taxon>
        <taxon>Phaeosphaeriaceae</taxon>
        <taxon>Ampelomyces</taxon>
    </lineage>
</organism>
<dbReference type="FunFam" id="3.40.47.10:FF:000019">
    <property type="entry name" value="Polyketide synthase type I"/>
    <property type="match status" value="1"/>
</dbReference>
<dbReference type="InterPro" id="IPR057326">
    <property type="entry name" value="KR_dom"/>
</dbReference>
<dbReference type="InterPro" id="IPR009081">
    <property type="entry name" value="PP-bd_ACP"/>
</dbReference>
<dbReference type="InterPro" id="IPR018201">
    <property type="entry name" value="Ketoacyl_synth_AS"/>
</dbReference>
<evidence type="ECO:0000313" key="11">
    <source>
        <dbReference type="Proteomes" id="UP000800096"/>
    </source>
</evidence>
<dbReference type="InterPro" id="IPR016036">
    <property type="entry name" value="Malonyl_transacylase_ACP-bd"/>
</dbReference>
<evidence type="ECO:0000256" key="4">
    <source>
        <dbReference type="ARBA" id="ARBA00023268"/>
    </source>
</evidence>
<keyword evidence="1" id="KW-0596">Phosphopantetheine</keyword>
<dbReference type="Pfam" id="PF00109">
    <property type="entry name" value="ketoacyl-synt"/>
    <property type="match status" value="1"/>
</dbReference>
<keyword evidence="11" id="KW-1185">Reference proteome</keyword>
<evidence type="ECO:0000256" key="6">
    <source>
        <dbReference type="SAM" id="MobiDB-lite"/>
    </source>
</evidence>
<dbReference type="Gene3D" id="3.90.180.10">
    <property type="entry name" value="Medium-chain alcohol dehydrogenases, catalytic domain"/>
    <property type="match status" value="1"/>
</dbReference>
<evidence type="ECO:0000256" key="1">
    <source>
        <dbReference type="ARBA" id="ARBA00022450"/>
    </source>
</evidence>
<dbReference type="SUPFAM" id="SSF52151">
    <property type="entry name" value="FabD/lysophospholipase-like"/>
    <property type="match status" value="1"/>
</dbReference>
<dbReference type="InterPro" id="IPR032821">
    <property type="entry name" value="PKS_assoc"/>
</dbReference>
<dbReference type="CDD" id="cd05195">
    <property type="entry name" value="enoyl_red"/>
    <property type="match status" value="1"/>
</dbReference>
<dbReference type="OrthoDB" id="329835at2759"/>
<dbReference type="PROSITE" id="PS50075">
    <property type="entry name" value="CARRIER"/>
    <property type="match status" value="1"/>
</dbReference>
<dbReference type="Gene3D" id="3.40.50.720">
    <property type="entry name" value="NAD(P)-binding Rossmann-like Domain"/>
    <property type="match status" value="1"/>
</dbReference>
<dbReference type="PANTHER" id="PTHR43775:SF13">
    <property type="entry name" value="POLYKETIDE SYNTHASE 1"/>
    <property type="match status" value="1"/>
</dbReference>
<dbReference type="Gene3D" id="1.10.1200.10">
    <property type="entry name" value="ACP-like"/>
    <property type="match status" value="1"/>
</dbReference>
<dbReference type="InterPro" id="IPR013968">
    <property type="entry name" value="PKS_KR"/>
</dbReference>
<dbReference type="InterPro" id="IPR049900">
    <property type="entry name" value="PKS_mFAS_DH"/>
</dbReference>
<dbReference type="Pfam" id="PF21089">
    <property type="entry name" value="PKS_DH_N"/>
    <property type="match status" value="1"/>
</dbReference>
<feature type="domain" description="PKS/mFAS DH" evidence="9">
    <location>
        <begin position="1026"/>
        <end position="1343"/>
    </location>
</feature>